<feature type="region of interest" description="Disordered" evidence="1">
    <location>
        <begin position="68"/>
        <end position="93"/>
    </location>
</feature>
<evidence type="ECO:0000256" key="1">
    <source>
        <dbReference type="SAM" id="MobiDB-lite"/>
    </source>
</evidence>
<feature type="compositionally biased region" description="Basic and acidic residues" evidence="1">
    <location>
        <begin position="282"/>
        <end position="307"/>
    </location>
</feature>
<feature type="region of interest" description="Disordered" evidence="1">
    <location>
        <begin position="273"/>
        <end position="359"/>
    </location>
</feature>
<name>A0AAV2LQ74_KNICA</name>
<gene>
    <name evidence="2" type="ORF">KC01_LOCUS31364</name>
</gene>
<evidence type="ECO:0000313" key="2">
    <source>
        <dbReference type="EMBL" id="CAL1603726.1"/>
    </source>
</evidence>
<dbReference type="Proteomes" id="UP001497482">
    <property type="component" value="Chromosome 4"/>
</dbReference>
<organism evidence="2 3">
    <name type="scientific">Knipowitschia caucasica</name>
    <name type="common">Caucasian dwarf goby</name>
    <name type="synonym">Pomatoschistus caucasicus</name>
    <dbReference type="NCBI Taxonomy" id="637954"/>
    <lineage>
        <taxon>Eukaryota</taxon>
        <taxon>Metazoa</taxon>
        <taxon>Chordata</taxon>
        <taxon>Craniata</taxon>
        <taxon>Vertebrata</taxon>
        <taxon>Euteleostomi</taxon>
        <taxon>Actinopterygii</taxon>
        <taxon>Neopterygii</taxon>
        <taxon>Teleostei</taxon>
        <taxon>Neoteleostei</taxon>
        <taxon>Acanthomorphata</taxon>
        <taxon>Gobiaria</taxon>
        <taxon>Gobiiformes</taxon>
        <taxon>Gobioidei</taxon>
        <taxon>Gobiidae</taxon>
        <taxon>Gobiinae</taxon>
        <taxon>Knipowitschia</taxon>
    </lineage>
</organism>
<dbReference type="AlphaFoldDB" id="A0AAV2LQ74"/>
<keyword evidence="3" id="KW-1185">Reference proteome</keyword>
<sequence>MSSDARPSSPSPSGVGRRRCSTCRVRLQRTDQHSSCFMCLGPGHAALSATCTSCLALPREESERRRAYLAAAAPRPDSSQDEESETDWAPLDLPPVPAEWGDCEDGEVSEVGSLLTLDEVVSNPEPDRFPLNHMPGLYSSAAAIMDAPLPPQATQRVEDFTSGYATARGRRRTQPTLCPRMDPIVHYAKRERPKPLAAKRPALGYGMYCSVQDWSWTGGVPDIEDSVRMALHPSASVEAEKRQLLDLPVSQTSLFGPDMQTLVARLETAAKDSASLAQHLAPRREARPPARSRDRGRERSPGRRPDPYPHSVAYRPPSTRPPGPDRPTGGSRDQRTHRRPPYGRGGRGGKNSFNKGRPAFHHYSLSESHLGACSPQSRECSALRELRAPVHWFMLCPPRERSGGGICKTTLEKLCKTTPVCARQRRHTPGLAPPLHEARARGGHSSQVTCDEQSRTYEVGPVGHVTAPGAHGVTQGAPRPFRPPPLPARNTRKGRGRDVSCSSSRSAPHRLLLHLEGARFADRSMAGENIAQGLRTAILPKSHHHSEAYGQYALMYGDH</sequence>
<proteinExistence type="predicted"/>
<feature type="region of interest" description="Disordered" evidence="1">
    <location>
        <begin position="468"/>
        <end position="506"/>
    </location>
</feature>
<feature type="region of interest" description="Disordered" evidence="1">
    <location>
        <begin position="426"/>
        <end position="447"/>
    </location>
</feature>
<protein>
    <submittedName>
        <fullName evidence="2">Uncharacterized protein</fullName>
    </submittedName>
</protein>
<accession>A0AAV2LQ74</accession>
<dbReference type="EMBL" id="OZ035826">
    <property type="protein sequence ID" value="CAL1603726.1"/>
    <property type="molecule type" value="Genomic_DNA"/>
</dbReference>
<reference evidence="2 3" key="1">
    <citation type="submission" date="2024-04" db="EMBL/GenBank/DDBJ databases">
        <authorList>
            <person name="Waldvogel A.-M."/>
            <person name="Schoenle A."/>
        </authorList>
    </citation>
    <scope>NUCLEOTIDE SEQUENCE [LARGE SCALE GENOMIC DNA]</scope>
</reference>
<evidence type="ECO:0000313" key="3">
    <source>
        <dbReference type="Proteomes" id="UP001497482"/>
    </source>
</evidence>